<evidence type="ECO:0000259" key="6">
    <source>
        <dbReference type="PROSITE" id="PS51294"/>
    </source>
</evidence>
<evidence type="ECO:0000313" key="7">
    <source>
        <dbReference type="EMBL" id="KAF2452278.1"/>
    </source>
</evidence>
<dbReference type="PROSITE" id="PS51294">
    <property type="entry name" value="HTH_MYB"/>
    <property type="match status" value="1"/>
</dbReference>
<dbReference type="SUPFAM" id="SSF46689">
    <property type="entry name" value="Homeodomain-like"/>
    <property type="match status" value="1"/>
</dbReference>
<keyword evidence="8" id="KW-1185">Reference proteome</keyword>
<feature type="region of interest" description="Disordered" evidence="4">
    <location>
        <begin position="458"/>
        <end position="738"/>
    </location>
</feature>
<comment type="subcellular location">
    <subcellularLocation>
        <location evidence="1">Nucleus</location>
    </subcellularLocation>
</comment>
<feature type="compositionally biased region" description="Low complexity" evidence="4">
    <location>
        <begin position="28"/>
        <end position="38"/>
    </location>
</feature>
<feature type="compositionally biased region" description="Low complexity" evidence="4">
    <location>
        <begin position="612"/>
        <end position="626"/>
    </location>
</feature>
<dbReference type="InterPro" id="IPR017930">
    <property type="entry name" value="Myb_dom"/>
</dbReference>
<feature type="compositionally biased region" description="Polar residues" evidence="4">
    <location>
        <begin position="514"/>
        <end position="525"/>
    </location>
</feature>
<dbReference type="Pfam" id="PF00249">
    <property type="entry name" value="Myb_DNA-binding"/>
    <property type="match status" value="1"/>
</dbReference>
<proteinExistence type="predicted"/>
<evidence type="ECO:0000256" key="1">
    <source>
        <dbReference type="ARBA" id="ARBA00004123"/>
    </source>
</evidence>
<dbReference type="Proteomes" id="UP000799766">
    <property type="component" value="Unassembled WGS sequence"/>
</dbReference>
<accession>A0A6A6NKS8</accession>
<evidence type="ECO:0000256" key="4">
    <source>
        <dbReference type="SAM" id="MobiDB-lite"/>
    </source>
</evidence>
<feature type="region of interest" description="Disordered" evidence="4">
    <location>
        <begin position="1"/>
        <end position="115"/>
    </location>
</feature>
<feature type="compositionally biased region" description="Low complexity" evidence="4">
    <location>
        <begin position="97"/>
        <end position="107"/>
    </location>
</feature>
<dbReference type="EMBL" id="MU001714">
    <property type="protein sequence ID" value="KAF2452278.1"/>
    <property type="molecule type" value="Genomic_DNA"/>
</dbReference>
<evidence type="ECO:0000313" key="8">
    <source>
        <dbReference type="Proteomes" id="UP000799766"/>
    </source>
</evidence>
<dbReference type="GO" id="GO:0000976">
    <property type="term" value="F:transcription cis-regulatory region binding"/>
    <property type="evidence" value="ECO:0007669"/>
    <property type="project" value="TreeGrafter"/>
</dbReference>
<feature type="compositionally biased region" description="Basic residues" evidence="4">
    <location>
        <begin position="728"/>
        <end position="738"/>
    </location>
</feature>
<evidence type="ECO:0000259" key="5">
    <source>
        <dbReference type="PROSITE" id="PS50090"/>
    </source>
</evidence>
<feature type="compositionally biased region" description="Basic and acidic residues" evidence="4">
    <location>
        <begin position="284"/>
        <end position="293"/>
    </location>
</feature>
<evidence type="ECO:0000256" key="2">
    <source>
        <dbReference type="ARBA" id="ARBA00023125"/>
    </source>
</evidence>
<feature type="compositionally biased region" description="Low complexity" evidence="4">
    <location>
        <begin position="585"/>
        <end position="601"/>
    </location>
</feature>
<dbReference type="CDD" id="cd00167">
    <property type="entry name" value="SANT"/>
    <property type="match status" value="1"/>
</dbReference>
<keyword evidence="3" id="KW-0539">Nucleus</keyword>
<dbReference type="AlphaFoldDB" id="A0A6A6NKS8"/>
<dbReference type="GO" id="GO:0003700">
    <property type="term" value="F:DNA-binding transcription factor activity"/>
    <property type="evidence" value="ECO:0007669"/>
    <property type="project" value="TreeGrafter"/>
</dbReference>
<dbReference type="InterPro" id="IPR009057">
    <property type="entry name" value="Homeodomain-like_sf"/>
</dbReference>
<feature type="compositionally biased region" description="Acidic residues" evidence="4">
    <location>
        <begin position="537"/>
        <end position="553"/>
    </location>
</feature>
<evidence type="ECO:0000256" key="3">
    <source>
        <dbReference type="ARBA" id="ARBA00023242"/>
    </source>
</evidence>
<dbReference type="PANTHER" id="PTHR46380">
    <property type="entry name" value="CYCLIN-D-BINDING MYB-LIKE TRANSCRIPTION FACTOR 1"/>
    <property type="match status" value="1"/>
</dbReference>
<feature type="domain" description="HTH myb-type" evidence="6">
    <location>
        <begin position="190"/>
        <end position="239"/>
    </location>
</feature>
<gene>
    <name evidence="7" type="ORF">BDY21DRAFT_375676</name>
</gene>
<dbReference type="InterPro" id="IPR051651">
    <property type="entry name" value="DMTF1_DNA-bind_reg"/>
</dbReference>
<dbReference type="GO" id="GO:0005634">
    <property type="term" value="C:nucleus"/>
    <property type="evidence" value="ECO:0007669"/>
    <property type="project" value="UniProtKB-SubCell"/>
</dbReference>
<dbReference type="Gene3D" id="1.10.10.60">
    <property type="entry name" value="Homeodomain-like"/>
    <property type="match status" value="1"/>
</dbReference>
<dbReference type="SMART" id="SM00717">
    <property type="entry name" value="SANT"/>
    <property type="match status" value="3"/>
</dbReference>
<feature type="region of interest" description="Disordered" evidence="4">
    <location>
        <begin position="273"/>
        <end position="294"/>
    </location>
</feature>
<name>A0A6A6NKS8_9PEZI</name>
<reference evidence="7" key="1">
    <citation type="journal article" date="2020" name="Stud. Mycol.">
        <title>101 Dothideomycetes genomes: a test case for predicting lifestyles and emergence of pathogens.</title>
        <authorList>
            <person name="Haridas S."/>
            <person name="Albert R."/>
            <person name="Binder M."/>
            <person name="Bloem J."/>
            <person name="Labutti K."/>
            <person name="Salamov A."/>
            <person name="Andreopoulos B."/>
            <person name="Baker S."/>
            <person name="Barry K."/>
            <person name="Bills G."/>
            <person name="Bluhm B."/>
            <person name="Cannon C."/>
            <person name="Castanera R."/>
            <person name="Culley D."/>
            <person name="Daum C."/>
            <person name="Ezra D."/>
            <person name="Gonzalez J."/>
            <person name="Henrissat B."/>
            <person name="Kuo A."/>
            <person name="Liang C."/>
            <person name="Lipzen A."/>
            <person name="Lutzoni F."/>
            <person name="Magnuson J."/>
            <person name="Mondo S."/>
            <person name="Nolan M."/>
            <person name="Ohm R."/>
            <person name="Pangilinan J."/>
            <person name="Park H.-J."/>
            <person name="Ramirez L."/>
            <person name="Alfaro M."/>
            <person name="Sun H."/>
            <person name="Tritt A."/>
            <person name="Yoshinaga Y."/>
            <person name="Zwiers L.-H."/>
            <person name="Turgeon B."/>
            <person name="Goodwin S."/>
            <person name="Spatafora J."/>
            <person name="Crous P."/>
            <person name="Grigoriev I."/>
        </authorList>
    </citation>
    <scope>NUCLEOTIDE SEQUENCE</scope>
    <source>
        <strain evidence="7">ATCC 16933</strain>
    </source>
</reference>
<dbReference type="PANTHER" id="PTHR46380:SF2">
    <property type="entry name" value="CYCLIN-D-BINDING MYB-LIKE TRANSCRIPTION FACTOR 1"/>
    <property type="match status" value="1"/>
</dbReference>
<protein>
    <submittedName>
        <fullName evidence="7">Uncharacterized protein</fullName>
    </submittedName>
</protein>
<sequence length="738" mass="80066">MGSSQSHEAGCDDAEPAAPAGPKREAADPPLAGAPPAGHRTATSKKRRLDAQARPAPPADETPSRPGPSQSTSPTAVRPQPASRRKKRLAEHVPLQPAAAPVSSPPSGRLDAGFKSSGAFTRREKDLLQRAFSRFCADNALSAHAANEMIQKAAGGLAEGLWRALYAALPHRHRRAVRRFCRRQFHNCEKRGKWTREEEKELREAYEACPNEWVKIGERIGRRPEDCRDRWRDYVRGQQKRKTDYWSEAEERLFLELVREHLARHARRAMEDRAIDGEGDESEERTGGEKRGPALDYAQLEAALNFTLVSEEMCHQRSRLQCLSKWRKLKSKLGPDFARRLLENPERIPGIAMSARKVPTLRVAESDGSRRFKEAARNFRFMKPGDWLAVLDEVEASGTLSEERIDWRAIAKTHRDSVWGASDRQVAFITMKRWLPEQRDLADTIAAIRKHIHANYGNQTGEKFTGERTAASGRTGSATPGSAGKKGTPRWSAKRKCQRHGAGVATAAPRGSLSEATTGKRSNAAASRVADRGGDEATAESEGQSEGEEDESTAELSEGSEEVRGSTSGRAKSEGGDEGSGAGVEGSRMSDSESLSTSSASGLRADAFDLNSRPSSRSSAAASRPASPSPSPASEESETSAPRPARWVGADDSNDEAESAEESESEAEAETTESERSEDGADGQGSVDVGGGGANEVASSGRHADSRESSSGPSSNSSSSSEYEIPARKPRIIQRWRA</sequence>
<dbReference type="OrthoDB" id="39591at2759"/>
<dbReference type="PROSITE" id="PS50090">
    <property type="entry name" value="MYB_LIKE"/>
    <property type="match status" value="1"/>
</dbReference>
<feature type="compositionally biased region" description="Low complexity" evidence="4">
    <location>
        <begin position="709"/>
        <end position="721"/>
    </location>
</feature>
<dbReference type="InterPro" id="IPR001005">
    <property type="entry name" value="SANT/Myb"/>
</dbReference>
<keyword evidence="2" id="KW-0238">DNA-binding</keyword>
<organism evidence="7 8">
    <name type="scientific">Lineolata rhizophorae</name>
    <dbReference type="NCBI Taxonomy" id="578093"/>
    <lineage>
        <taxon>Eukaryota</taxon>
        <taxon>Fungi</taxon>
        <taxon>Dikarya</taxon>
        <taxon>Ascomycota</taxon>
        <taxon>Pezizomycotina</taxon>
        <taxon>Dothideomycetes</taxon>
        <taxon>Dothideomycetes incertae sedis</taxon>
        <taxon>Lineolatales</taxon>
        <taxon>Lineolataceae</taxon>
        <taxon>Lineolata</taxon>
    </lineage>
</organism>
<feature type="compositionally biased region" description="Acidic residues" evidence="4">
    <location>
        <begin position="652"/>
        <end position="672"/>
    </location>
</feature>
<feature type="domain" description="Myb-like" evidence="5">
    <location>
        <begin position="190"/>
        <end position="235"/>
    </location>
</feature>